<evidence type="ECO:0000256" key="2">
    <source>
        <dbReference type="ARBA" id="ARBA00023315"/>
    </source>
</evidence>
<dbReference type="CDD" id="cd04301">
    <property type="entry name" value="NAT_SF"/>
    <property type="match status" value="1"/>
</dbReference>
<dbReference type="SUPFAM" id="SSF55729">
    <property type="entry name" value="Acyl-CoA N-acyltransferases (Nat)"/>
    <property type="match status" value="1"/>
</dbReference>
<proteinExistence type="predicted"/>
<dbReference type="Proteomes" id="UP001143545">
    <property type="component" value="Unassembled WGS sequence"/>
</dbReference>
<dbReference type="EMBL" id="BRVP01000034">
    <property type="protein sequence ID" value="GLB54087.1"/>
    <property type="molecule type" value="Genomic_DNA"/>
</dbReference>
<evidence type="ECO:0000313" key="4">
    <source>
        <dbReference type="EMBL" id="GLB54087.1"/>
    </source>
</evidence>
<evidence type="ECO:0000256" key="1">
    <source>
        <dbReference type="ARBA" id="ARBA00022679"/>
    </source>
</evidence>
<dbReference type="InterPro" id="IPR050832">
    <property type="entry name" value="Bact_Acetyltransf"/>
</dbReference>
<dbReference type="InterPro" id="IPR000182">
    <property type="entry name" value="GNAT_dom"/>
</dbReference>
<evidence type="ECO:0000259" key="3">
    <source>
        <dbReference type="PROSITE" id="PS51186"/>
    </source>
</evidence>
<evidence type="ECO:0000313" key="5">
    <source>
        <dbReference type="Proteomes" id="UP001143545"/>
    </source>
</evidence>
<keyword evidence="5" id="KW-1185">Reference proteome</keyword>
<dbReference type="PANTHER" id="PTHR43877:SF2">
    <property type="entry name" value="AMINOALKYLPHOSPHONATE N-ACETYLTRANSFERASE-RELATED"/>
    <property type="match status" value="1"/>
</dbReference>
<dbReference type="InterPro" id="IPR016181">
    <property type="entry name" value="Acyl_CoA_acyltransferase"/>
</dbReference>
<gene>
    <name evidence="4" type="ORF">NBRC110019_31280</name>
</gene>
<comment type="caution">
    <text evidence="4">The sequence shown here is derived from an EMBL/GenBank/DDBJ whole genome shotgun (WGS) entry which is preliminary data.</text>
</comment>
<dbReference type="Pfam" id="PF00583">
    <property type="entry name" value="Acetyltransf_1"/>
    <property type="match status" value="1"/>
</dbReference>
<dbReference type="AlphaFoldDB" id="A0A9W6B937"/>
<keyword evidence="2" id="KW-0012">Acyltransferase</keyword>
<protein>
    <submittedName>
        <fullName evidence="4">N-acetyltransferase</fullName>
    </submittedName>
</protein>
<sequence>MIIRKATLSDVVPLIVLVTEFRKIYKQESNPEELQTFLEERINKGDSEILVAVVENQLAGYAQLFPSFSTIKLNKIWILNDLFVLEAFRGKGIASLLIKTILKFSKATQRKQVWLLTGNNNKSAQQLYNKLGFNNTKFKHYVYNN</sequence>
<dbReference type="Gene3D" id="3.40.630.30">
    <property type="match status" value="1"/>
</dbReference>
<feature type="domain" description="N-acetyltransferase" evidence="3">
    <location>
        <begin position="1"/>
        <end position="145"/>
    </location>
</feature>
<reference evidence="4" key="1">
    <citation type="submission" date="2022-07" db="EMBL/GenBank/DDBJ databases">
        <title>Taxonomy of Novel Oxalotrophic and Methylotrophic Bacteria.</title>
        <authorList>
            <person name="Sahin N."/>
            <person name="Tani A."/>
        </authorList>
    </citation>
    <scope>NUCLEOTIDE SEQUENCE</scope>
    <source>
        <strain evidence="4">AM327</strain>
    </source>
</reference>
<keyword evidence="1" id="KW-0808">Transferase</keyword>
<dbReference type="GO" id="GO:0016747">
    <property type="term" value="F:acyltransferase activity, transferring groups other than amino-acyl groups"/>
    <property type="evidence" value="ECO:0007669"/>
    <property type="project" value="InterPro"/>
</dbReference>
<accession>A0A9W6B937</accession>
<organism evidence="4 5">
    <name type="scientific">Neptunitalea chrysea</name>
    <dbReference type="NCBI Taxonomy" id="1647581"/>
    <lineage>
        <taxon>Bacteria</taxon>
        <taxon>Pseudomonadati</taxon>
        <taxon>Bacteroidota</taxon>
        <taxon>Flavobacteriia</taxon>
        <taxon>Flavobacteriales</taxon>
        <taxon>Flavobacteriaceae</taxon>
        <taxon>Neptunitalea</taxon>
    </lineage>
</organism>
<dbReference type="PROSITE" id="PS51186">
    <property type="entry name" value="GNAT"/>
    <property type="match status" value="1"/>
</dbReference>
<name>A0A9W6B937_9FLAO</name>
<dbReference type="PANTHER" id="PTHR43877">
    <property type="entry name" value="AMINOALKYLPHOSPHONATE N-ACETYLTRANSFERASE-RELATED-RELATED"/>
    <property type="match status" value="1"/>
</dbReference>
<dbReference type="RefSeq" id="WP_281756467.1">
    <property type="nucleotide sequence ID" value="NZ_BRVP01000034.1"/>
</dbReference>